<dbReference type="GO" id="GO:0042128">
    <property type="term" value="P:nitrate assimilation"/>
    <property type="evidence" value="ECO:0007669"/>
    <property type="project" value="UniProtKB-UniRule"/>
</dbReference>
<sequence>MRFFSKQILVDQHGKATNFKLHSLEFPHMRALHFAWFSFMVAFMSWYAIPPIVVHIAKDLDIAPVEIYDANMVSVAITILARLVIGPLCERFGPRRVMCSVLLLGAIPCGMTGLISNGTGLIVIRAIIGILGGAFVPCQFWTTQMFAPSVVATANSLSAGWGNMGAGVTYLLMPAIYDGIAVRTGDAIAWRVTFVVPAGICIVVAIMDYLFATDTPHGDWLVLRQQELEKNQRGSDIDDTTRNSSNSIASIETPEQKLEKGFIVTTGTAHEVHAKGTSDDESIADVRRSQSIGETLVTFGKVFCKPAVLIMIIHYACSLGVELAIDNVIGEVFREHFNLDPSTAAYIGSIFGLLNLFSRLCGGLLSDALAKRFHLSGRILAHLSLMCLEGLFLIGFSFGLSTNLPSAVVLMVFFSFFVQAVCGSTFGIVPFIDPLNNGKVMGMVGAGGNIGGIIFNLMFRQFQPNFESAFLCLGCIALGAGIAGNLLLRVQDKTIWHLFDGRYA</sequence>
<dbReference type="PROSITE" id="PS50850">
    <property type="entry name" value="MFS"/>
    <property type="match status" value="1"/>
</dbReference>
<feature type="transmembrane region" description="Helical" evidence="8">
    <location>
        <begin position="468"/>
        <end position="488"/>
    </location>
</feature>
<name>A0AAD5PEL8_9FUNG</name>
<comment type="subcellular location">
    <subcellularLocation>
        <location evidence="8">Cell membrane</location>
        <topology evidence="8">Multi-pass membrane protein</topology>
    </subcellularLocation>
    <subcellularLocation>
        <location evidence="1">Membrane</location>
        <topology evidence="1">Multi-pass membrane protein</topology>
    </subcellularLocation>
</comment>
<feature type="transmembrane region" description="Helical" evidence="8">
    <location>
        <begin position="122"/>
        <end position="142"/>
    </location>
</feature>
<dbReference type="InterPro" id="IPR011701">
    <property type="entry name" value="MFS"/>
</dbReference>
<keyword evidence="3 8" id="KW-0813">Transport</keyword>
<comment type="similarity">
    <text evidence="2 8">Belongs to the major facilitator superfamily. Nitrate/nitrite porter (TC 2.A.1.8) family.</text>
</comment>
<evidence type="ECO:0000256" key="1">
    <source>
        <dbReference type="ARBA" id="ARBA00004141"/>
    </source>
</evidence>
<evidence type="ECO:0000259" key="9">
    <source>
        <dbReference type="PROSITE" id="PS50850"/>
    </source>
</evidence>
<dbReference type="InterPro" id="IPR036259">
    <property type="entry name" value="MFS_trans_sf"/>
</dbReference>
<dbReference type="GO" id="GO:0005886">
    <property type="term" value="C:plasma membrane"/>
    <property type="evidence" value="ECO:0007669"/>
    <property type="project" value="UniProtKB-SubCell"/>
</dbReference>
<gene>
    <name evidence="10" type="ORF">BDA99DRAFT_559146</name>
</gene>
<feature type="transmembrane region" description="Helical" evidence="8">
    <location>
        <begin position="31"/>
        <end position="48"/>
    </location>
</feature>
<feature type="transmembrane region" description="Helical" evidence="8">
    <location>
        <begin position="68"/>
        <end position="85"/>
    </location>
</feature>
<organism evidence="10 11">
    <name type="scientific">Phascolomyces articulosus</name>
    <dbReference type="NCBI Taxonomy" id="60185"/>
    <lineage>
        <taxon>Eukaryota</taxon>
        <taxon>Fungi</taxon>
        <taxon>Fungi incertae sedis</taxon>
        <taxon>Mucoromycota</taxon>
        <taxon>Mucoromycotina</taxon>
        <taxon>Mucoromycetes</taxon>
        <taxon>Mucorales</taxon>
        <taxon>Lichtheimiaceae</taxon>
        <taxon>Phascolomyces</taxon>
    </lineage>
</organism>
<evidence type="ECO:0000256" key="8">
    <source>
        <dbReference type="RuleBase" id="RU366033"/>
    </source>
</evidence>
<evidence type="ECO:0000256" key="5">
    <source>
        <dbReference type="ARBA" id="ARBA00022989"/>
    </source>
</evidence>
<dbReference type="InterPro" id="IPR004737">
    <property type="entry name" value="NO3_transporter_NarK/NarU-like"/>
</dbReference>
<feature type="transmembrane region" description="Helical" evidence="8">
    <location>
        <begin position="154"/>
        <end position="176"/>
    </location>
</feature>
<accession>A0AAD5PEL8</accession>
<dbReference type="CDD" id="cd17341">
    <property type="entry name" value="MFS_NRT2_like"/>
    <property type="match status" value="1"/>
</dbReference>
<feature type="transmembrane region" description="Helical" evidence="8">
    <location>
        <begin position="188"/>
        <end position="211"/>
    </location>
</feature>
<keyword evidence="11" id="KW-1185">Reference proteome</keyword>
<evidence type="ECO:0000256" key="6">
    <source>
        <dbReference type="ARBA" id="ARBA00023063"/>
    </source>
</evidence>
<keyword evidence="7 8" id="KW-0472">Membrane</keyword>
<dbReference type="InterPro" id="IPR020846">
    <property type="entry name" value="MFS_dom"/>
</dbReference>
<keyword evidence="5 8" id="KW-1133">Transmembrane helix</keyword>
<feature type="transmembrane region" description="Helical" evidence="8">
    <location>
        <begin position="379"/>
        <end position="400"/>
    </location>
</feature>
<protein>
    <recommendedName>
        <fullName evidence="8">Nitrate/nitrite transporter</fullName>
    </recommendedName>
</protein>
<feature type="transmembrane region" description="Helical" evidence="8">
    <location>
        <begin position="97"/>
        <end position="116"/>
    </location>
</feature>
<evidence type="ECO:0000256" key="3">
    <source>
        <dbReference type="ARBA" id="ARBA00022448"/>
    </source>
</evidence>
<dbReference type="Proteomes" id="UP001209540">
    <property type="component" value="Unassembled WGS sequence"/>
</dbReference>
<proteinExistence type="inferred from homology"/>
<evidence type="ECO:0000256" key="2">
    <source>
        <dbReference type="ARBA" id="ARBA00008432"/>
    </source>
</evidence>
<keyword evidence="8" id="KW-1003">Cell membrane</keyword>
<dbReference type="InterPro" id="IPR044772">
    <property type="entry name" value="NO3_transporter"/>
</dbReference>
<keyword evidence="4 8" id="KW-0812">Transmembrane</keyword>
<reference evidence="10" key="2">
    <citation type="submission" date="2023-02" db="EMBL/GenBank/DDBJ databases">
        <authorList>
            <consortium name="DOE Joint Genome Institute"/>
            <person name="Mondo S.J."/>
            <person name="Chang Y."/>
            <person name="Wang Y."/>
            <person name="Ahrendt S."/>
            <person name="Andreopoulos W."/>
            <person name="Barry K."/>
            <person name="Beard J."/>
            <person name="Benny G.L."/>
            <person name="Blankenship S."/>
            <person name="Bonito G."/>
            <person name="Cuomo C."/>
            <person name="Desiro A."/>
            <person name="Gervers K.A."/>
            <person name="Hundley H."/>
            <person name="Kuo A."/>
            <person name="LaButti K."/>
            <person name="Lang B.F."/>
            <person name="Lipzen A."/>
            <person name="O'Donnell K."/>
            <person name="Pangilinan J."/>
            <person name="Reynolds N."/>
            <person name="Sandor L."/>
            <person name="Smith M.W."/>
            <person name="Tsang A."/>
            <person name="Grigoriev I.V."/>
            <person name="Stajich J.E."/>
            <person name="Spatafora J.W."/>
        </authorList>
    </citation>
    <scope>NUCLEOTIDE SEQUENCE</scope>
    <source>
        <strain evidence="10">RSA 2281</strain>
    </source>
</reference>
<evidence type="ECO:0000256" key="4">
    <source>
        <dbReference type="ARBA" id="ARBA00022692"/>
    </source>
</evidence>
<evidence type="ECO:0000313" key="11">
    <source>
        <dbReference type="Proteomes" id="UP001209540"/>
    </source>
</evidence>
<dbReference type="AlphaFoldDB" id="A0AAD5PEL8"/>
<dbReference type="SUPFAM" id="SSF103473">
    <property type="entry name" value="MFS general substrate transporter"/>
    <property type="match status" value="1"/>
</dbReference>
<feature type="transmembrane region" description="Helical" evidence="8">
    <location>
        <begin position="307"/>
        <end position="325"/>
    </location>
</feature>
<keyword evidence="6 8" id="KW-0534">Nitrate assimilation</keyword>
<dbReference type="EMBL" id="JAIXMP010000011">
    <property type="protein sequence ID" value="KAI9265059.1"/>
    <property type="molecule type" value="Genomic_DNA"/>
</dbReference>
<evidence type="ECO:0000256" key="7">
    <source>
        <dbReference type="ARBA" id="ARBA00023136"/>
    </source>
</evidence>
<comment type="caution">
    <text evidence="10">The sequence shown here is derived from an EMBL/GenBank/DDBJ whole genome shotgun (WGS) entry which is preliminary data.</text>
</comment>
<dbReference type="GO" id="GO:0015113">
    <property type="term" value="F:nitrite transmembrane transporter activity"/>
    <property type="evidence" value="ECO:0007669"/>
    <property type="project" value="InterPro"/>
</dbReference>
<feature type="transmembrane region" description="Helical" evidence="8">
    <location>
        <begin position="406"/>
        <end position="428"/>
    </location>
</feature>
<dbReference type="Pfam" id="PF07690">
    <property type="entry name" value="MFS_1"/>
    <property type="match status" value="1"/>
</dbReference>
<reference evidence="10" key="1">
    <citation type="journal article" date="2022" name="IScience">
        <title>Evolution of zygomycete secretomes and the origins of terrestrial fungal ecologies.</title>
        <authorList>
            <person name="Chang Y."/>
            <person name="Wang Y."/>
            <person name="Mondo S."/>
            <person name="Ahrendt S."/>
            <person name="Andreopoulos W."/>
            <person name="Barry K."/>
            <person name="Beard J."/>
            <person name="Benny G.L."/>
            <person name="Blankenship S."/>
            <person name="Bonito G."/>
            <person name="Cuomo C."/>
            <person name="Desiro A."/>
            <person name="Gervers K.A."/>
            <person name="Hundley H."/>
            <person name="Kuo A."/>
            <person name="LaButti K."/>
            <person name="Lang B.F."/>
            <person name="Lipzen A."/>
            <person name="O'Donnell K."/>
            <person name="Pangilinan J."/>
            <person name="Reynolds N."/>
            <person name="Sandor L."/>
            <person name="Smith M.E."/>
            <person name="Tsang A."/>
            <person name="Grigoriev I.V."/>
            <person name="Stajich J.E."/>
            <person name="Spatafora J.W."/>
        </authorList>
    </citation>
    <scope>NUCLEOTIDE SEQUENCE</scope>
    <source>
        <strain evidence="10">RSA 2281</strain>
    </source>
</reference>
<feature type="transmembrane region" description="Helical" evidence="8">
    <location>
        <begin position="440"/>
        <end position="462"/>
    </location>
</feature>
<feature type="domain" description="Major facilitator superfamily (MFS) profile" evidence="9">
    <location>
        <begin position="31"/>
        <end position="492"/>
    </location>
</feature>
<dbReference type="NCBIfam" id="TIGR00886">
    <property type="entry name" value="2A0108"/>
    <property type="match status" value="1"/>
</dbReference>
<dbReference type="Gene3D" id="1.20.1250.20">
    <property type="entry name" value="MFS general substrate transporter like domains"/>
    <property type="match status" value="2"/>
</dbReference>
<dbReference type="PANTHER" id="PTHR23515">
    <property type="entry name" value="HIGH-AFFINITY NITRATE TRANSPORTER 2.3"/>
    <property type="match status" value="1"/>
</dbReference>
<dbReference type="GO" id="GO:0015112">
    <property type="term" value="F:nitrate transmembrane transporter activity"/>
    <property type="evidence" value="ECO:0007669"/>
    <property type="project" value="UniProtKB-UniRule"/>
</dbReference>
<evidence type="ECO:0000313" key="10">
    <source>
        <dbReference type="EMBL" id="KAI9265059.1"/>
    </source>
</evidence>
<feature type="transmembrane region" description="Helical" evidence="8">
    <location>
        <begin position="345"/>
        <end position="367"/>
    </location>
</feature>